<dbReference type="PANTHER" id="PTHR46520">
    <property type="entry name" value="SERINE BETA-LACTAMASE-LIKE PROTEIN LACTB, MITOCHONDRIAL"/>
    <property type="match status" value="1"/>
</dbReference>
<organism evidence="2 3">
    <name type="scientific">Thalassotalea castellviae</name>
    <dbReference type="NCBI Taxonomy" id="3075612"/>
    <lineage>
        <taxon>Bacteria</taxon>
        <taxon>Pseudomonadati</taxon>
        <taxon>Pseudomonadota</taxon>
        <taxon>Gammaproteobacteria</taxon>
        <taxon>Alteromonadales</taxon>
        <taxon>Colwelliaceae</taxon>
        <taxon>Thalassotalea</taxon>
    </lineage>
</organism>
<dbReference type="InterPro" id="IPR052794">
    <property type="entry name" value="Mito_Ser_Protease_LACTB"/>
</dbReference>
<keyword evidence="3" id="KW-1185">Reference proteome</keyword>
<evidence type="ECO:0000313" key="2">
    <source>
        <dbReference type="EMBL" id="MDT0604735.1"/>
    </source>
</evidence>
<dbReference type="InterPro" id="IPR012338">
    <property type="entry name" value="Beta-lactam/transpept-like"/>
</dbReference>
<evidence type="ECO:0000259" key="1">
    <source>
        <dbReference type="Pfam" id="PF00144"/>
    </source>
</evidence>
<dbReference type="GO" id="GO:0016787">
    <property type="term" value="F:hydrolase activity"/>
    <property type="evidence" value="ECO:0007669"/>
    <property type="project" value="UniProtKB-KW"/>
</dbReference>
<dbReference type="Gene3D" id="3.40.710.10">
    <property type="entry name" value="DD-peptidase/beta-lactamase superfamily"/>
    <property type="match status" value="1"/>
</dbReference>
<feature type="domain" description="Beta-lactamase-related" evidence="1">
    <location>
        <begin position="74"/>
        <end position="394"/>
    </location>
</feature>
<dbReference type="EC" id="3.1.1.103" evidence="2"/>
<accession>A0ABU3A3I4</accession>
<evidence type="ECO:0000313" key="3">
    <source>
        <dbReference type="Proteomes" id="UP001266357"/>
    </source>
</evidence>
<protein>
    <submittedName>
        <fullName evidence="2">Serine hydrolase domain-containing protein</fullName>
        <ecNumber evidence="2">3.1.1.103</ecNumber>
    </submittedName>
</protein>
<keyword evidence="2" id="KW-0378">Hydrolase</keyword>
<comment type="caution">
    <text evidence="2">The sequence shown here is derived from an EMBL/GenBank/DDBJ whole genome shotgun (WGS) entry which is preliminary data.</text>
</comment>
<proteinExistence type="predicted"/>
<name>A0ABU3A3I4_9GAMM</name>
<reference evidence="2 3" key="1">
    <citation type="submission" date="2023-09" db="EMBL/GenBank/DDBJ databases">
        <authorList>
            <person name="Rey-Velasco X."/>
        </authorList>
    </citation>
    <scope>NUCLEOTIDE SEQUENCE [LARGE SCALE GENOMIC DNA]</scope>
    <source>
        <strain evidence="2 3">W431</strain>
    </source>
</reference>
<dbReference type="PANTHER" id="PTHR46520:SF1">
    <property type="entry name" value="SERINE BETA-LACTAMASE-LIKE PROTEIN LACTB, MITOCHONDRIAL"/>
    <property type="match status" value="1"/>
</dbReference>
<dbReference type="Pfam" id="PF00144">
    <property type="entry name" value="Beta-lactamase"/>
    <property type="match status" value="1"/>
</dbReference>
<dbReference type="EMBL" id="JAVRIF010000008">
    <property type="protein sequence ID" value="MDT0604735.1"/>
    <property type="molecule type" value="Genomic_DNA"/>
</dbReference>
<dbReference type="RefSeq" id="WP_311583370.1">
    <property type="nucleotide sequence ID" value="NZ_JAVRIF010000008.1"/>
</dbReference>
<sequence length="425" mass="47772">MKKALFILFIFILLPLLYTSWPIYQGMAFRGMLPMIGFNYITWPTEQPTSNKVLDIRFKEVANQAIELLSLQQQKIAAPGYTAAVALDGKLIWAGSVGWADITNKIAMTTDTQLRIGSTSKALTATGLARLVDRGQLNLDQPLSDYFDVIPNRHWANITARQLASHSAGIPHYGDNTETFGILETLSAQTHFKDPLEAITIFDESDMLFEPGEQFSYSSFGTVLLSALMQIKAKVTYQTYMQQAVFKPLAMNSTFTETPHKTSNKLATFYWQDKNQPQRLKVWYDVDLSHRLAGGGWVSTSKDLVKLGQGFMNNDFISAETRATFWTPQKINNGEINPQKYGIGWRIHQLDLCDGYQPLSFIHHGGVSAGAQSFLMIIPEYQLSISVNANIRTEVFSDFASVSYELTKLFIDAIEKQKTIDTFIP</sequence>
<gene>
    <name evidence="2" type="ORF">RM573_14090</name>
</gene>
<dbReference type="InterPro" id="IPR001466">
    <property type="entry name" value="Beta-lactam-related"/>
</dbReference>
<dbReference type="Proteomes" id="UP001266357">
    <property type="component" value="Unassembled WGS sequence"/>
</dbReference>
<dbReference type="SUPFAM" id="SSF56601">
    <property type="entry name" value="beta-lactamase/transpeptidase-like"/>
    <property type="match status" value="1"/>
</dbReference>